<dbReference type="OrthoDB" id="19248at2157"/>
<organism evidence="6 7">
    <name type="scientific">Methanocella arvoryzae (strain DSM 22066 / NBRC 105507 / MRE50)</name>
    <dbReference type="NCBI Taxonomy" id="351160"/>
    <lineage>
        <taxon>Archaea</taxon>
        <taxon>Methanobacteriati</taxon>
        <taxon>Methanobacteriota</taxon>
        <taxon>Stenosarchaea group</taxon>
        <taxon>Methanomicrobia</taxon>
        <taxon>Methanocellales</taxon>
        <taxon>Methanocellaceae</taxon>
        <taxon>Methanocella</taxon>
    </lineage>
</organism>
<dbReference type="PANTHER" id="PTHR10359">
    <property type="entry name" value="A/G-SPECIFIC ADENINE GLYCOSYLASE/ENDONUCLEASE III"/>
    <property type="match status" value="1"/>
</dbReference>
<evidence type="ECO:0000256" key="4">
    <source>
        <dbReference type="ARBA" id="ARBA00023014"/>
    </source>
</evidence>
<evidence type="ECO:0000313" key="7">
    <source>
        <dbReference type="Proteomes" id="UP000000663"/>
    </source>
</evidence>
<keyword evidence="3" id="KW-0408">Iron</keyword>
<dbReference type="KEGG" id="rci:RCIX1206"/>
<evidence type="ECO:0000256" key="3">
    <source>
        <dbReference type="ARBA" id="ARBA00023004"/>
    </source>
</evidence>
<dbReference type="GO" id="GO:0003824">
    <property type="term" value="F:catalytic activity"/>
    <property type="evidence" value="ECO:0007669"/>
    <property type="project" value="InterPro"/>
</dbReference>
<keyword evidence="2" id="KW-0479">Metal-binding</keyword>
<dbReference type="STRING" id="351160.RCIX1206"/>
<name>Q0W533_METAR</name>
<keyword evidence="7" id="KW-1185">Reference proteome</keyword>
<protein>
    <submittedName>
        <fullName evidence="6">DNA glycosylase</fullName>
    </submittedName>
</protein>
<keyword evidence="1" id="KW-0004">4Fe-4S</keyword>
<proteinExistence type="predicted"/>
<dbReference type="eggNOG" id="arCOG00461">
    <property type="taxonomic scope" value="Archaea"/>
</dbReference>
<evidence type="ECO:0000256" key="2">
    <source>
        <dbReference type="ARBA" id="ARBA00022723"/>
    </source>
</evidence>
<accession>Q0W533</accession>
<dbReference type="EMBL" id="AM114193">
    <property type="protein sequence ID" value="CAJ36510.1"/>
    <property type="molecule type" value="Genomic_DNA"/>
</dbReference>
<dbReference type="AlphaFoldDB" id="Q0W533"/>
<dbReference type="CDD" id="cd00056">
    <property type="entry name" value="ENDO3c"/>
    <property type="match status" value="1"/>
</dbReference>
<dbReference type="PANTHER" id="PTHR10359:SF19">
    <property type="entry name" value="DNA REPAIR GLYCOSYLASE MJ1434-RELATED"/>
    <property type="match status" value="1"/>
</dbReference>
<dbReference type="SUPFAM" id="SSF48150">
    <property type="entry name" value="DNA-glycosylase"/>
    <property type="match status" value="1"/>
</dbReference>
<dbReference type="Pfam" id="PF00730">
    <property type="entry name" value="HhH-GPD"/>
    <property type="match status" value="1"/>
</dbReference>
<dbReference type="Gene3D" id="1.10.340.30">
    <property type="entry name" value="Hypothetical protein, domain 2"/>
    <property type="match status" value="1"/>
</dbReference>
<evidence type="ECO:0000259" key="5">
    <source>
        <dbReference type="SMART" id="SM00478"/>
    </source>
</evidence>
<dbReference type="SMART" id="SM00478">
    <property type="entry name" value="ENDO3c"/>
    <property type="match status" value="1"/>
</dbReference>
<feature type="domain" description="HhH-GPD" evidence="5">
    <location>
        <begin position="38"/>
        <end position="191"/>
    </location>
</feature>
<dbReference type="PIRSF" id="PIRSF001435">
    <property type="entry name" value="Nth"/>
    <property type="match status" value="1"/>
</dbReference>
<evidence type="ECO:0000256" key="1">
    <source>
        <dbReference type="ARBA" id="ARBA00022485"/>
    </source>
</evidence>
<keyword evidence="4" id="KW-0411">Iron-sulfur</keyword>
<dbReference type="InterPro" id="IPR011257">
    <property type="entry name" value="DNA_glycosylase"/>
</dbReference>
<gene>
    <name evidence="6" type="ORF">RCIX1206</name>
</gene>
<dbReference type="GO" id="GO:0051539">
    <property type="term" value="F:4 iron, 4 sulfur cluster binding"/>
    <property type="evidence" value="ECO:0007669"/>
    <property type="project" value="UniProtKB-KW"/>
</dbReference>
<sequence>MKMNDIKTLYHILSAEFGPLYDWWVAGSPFERIAGAILVQQTRWENVDRVLTELKNRDLMSPGSIAALPLEELEDIVRPTGFYRNKAKSLKAVAEYFTASPIDSMSNKPQHVLRKELLALRGIGNETADVILLYVAGKPSFVIDAYTKKLCGCMGIQGNYAELQRLFEDALPRDVPVYQHYHALIVEHGKRYCGRKGCDSCAVARLRKYRGTPAFELAKP</sequence>
<dbReference type="GO" id="GO:0006284">
    <property type="term" value="P:base-excision repair"/>
    <property type="evidence" value="ECO:0007669"/>
    <property type="project" value="InterPro"/>
</dbReference>
<dbReference type="Proteomes" id="UP000000663">
    <property type="component" value="Chromosome"/>
</dbReference>
<evidence type="ECO:0000313" key="6">
    <source>
        <dbReference type="EMBL" id="CAJ36510.1"/>
    </source>
</evidence>
<dbReference type="GO" id="GO:0046872">
    <property type="term" value="F:metal ion binding"/>
    <property type="evidence" value="ECO:0007669"/>
    <property type="project" value="UniProtKB-KW"/>
</dbReference>
<dbReference type="InterPro" id="IPR023170">
    <property type="entry name" value="HhH_base_excis_C"/>
</dbReference>
<dbReference type="InterPro" id="IPR003265">
    <property type="entry name" value="HhH-GPD_domain"/>
</dbReference>
<reference evidence="6 7" key="1">
    <citation type="journal article" date="2006" name="Science">
        <title>Genome of rice cluster I archaea -- the key methane producers in the rice rhizosphere.</title>
        <authorList>
            <person name="Erkel C."/>
            <person name="Kube M."/>
            <person name="Reinhardt R."/>
            <person name="Liesack W."/>
        </authorList>
    </citation>
    <scope>NUCLEOTIDE SEQUENCE [LARGE SCALE GENOMIC DNA]</scope>
    <source>
        <strain evidence="7">DSM 22066 / NBRC 105507 / MRE50</strain>
    </source>
</reference>
<dbReference type="Gene3D" id="1.10.1670.10">
    <property type="entry name" value="Helix-hairpin-Helix base-excision DNA repair enzymes (C-terminal)"/>
    <property type="match status" value="1"/>
</dbReference>